<dbReference type="EMBL" id="JBAHYK010002080">
    <property type="protein sequence ID" value="KAL0565896.1"/>
    <property type="molecule type" value="Genomic_DNA"/>
</dbReference>
<evidence type="ECO:0000313" key="3">
    <source>
        <dbReference type="Proteomes" id="UP001465976"/>
    </source>
</evidence>
<keyword evidence="3" id="KW-1185">Reference proteome</keyword>
<evidence type="ECO:0000313" key="2">
    <source>
        <dbReference type="EMBL" id="KAL0565896.1"/>
    </source>
</evidence>
<feature type="region of interest" description="Disordered" evidence="1">
    <location>
        <begin position="138"/>
        <end position="199"/>
    </location>
</feature>
<reference evidence="2 3" key="1">
    <citation type="submission" date="2024-02" db="EMBL/GenBank/DDBJ databases">
        <title>A draft genome for the cacao thread blight pathogen Marasmius crinis-equi.</title>
        <authorList>
            <person name="Cohen S.P."/>
            <person name="Baruah I.K."/>
            <person name="Amoako-Attah I."/>
            <person name="Bukari Y."/>
            <person name="Meinhardt L.W."/>
            <person name="Bailey B.A."/>
        </authorList>
    </citation>
    <scope>NUCLEOTIDE SEQUENCE [LARGE SCALE GENOMIC DNA]</scope>
    <source>
        <strain evidence="2 3">GH-76</strain>
    </source>
</reference>
<protein>
    <submittedName>
        <fullName evidence="2">Uncharacterized protein</fullName>
    </submittedName>
</protein>
<comment type="caution">
    <text evidence="2">The sequence shown here is derived from an EMBL/GenBank/DDBJ whole genome shotgun (WGS) entry which is preliminary data.</text>
</comment>
<evidence type="ECO:0000256" key="1">
    <source>
        <dbReference type="SAM" id="MobiDB-lite"/>
    </source>
</evidence>
<accession>A0ABR3ESM4</accession>
<proteinExistence type="predicted"/>
<gene>
    <name evidence="2" type="ORF">V5O48_016121</name>
</gene>
<organism evidence="2 3">
    <name type="scientific">Marasmius crinis-equi</name>
    <dbReference type="NCBI Taxonomy" id="585013"/>
    <lineage>
        <taxon>Eukaryota</taxon>
        <taxon>Fungi</taxon>
        <taxon>Dikarya</taxon>
        <taxon>Basidiomycota</taxon>
        <taxon>Agaricomycotina</taxon>
        <taxon>Agaricomycetes</taxon>
        <taxon>Agaricomycetidae</taxon>
        <taxon>Agaricales</taxon>
        <taxon>Marasmiineae</taxon>
        <taxon>Marasmiaceae</taxon>
        <taxon>Marasmius</taxon>
    </lineage>
</organism>
<sequence length="199" mass="21942">MPHLLYDCHGDLHCLDAYAHKVSTLEPAAILHQENFGHLMIEEQGLLDIAAHACSRTFHVTNKPLVCDTSTVSHRHPMKLVVTEKNIVRVLNDDFGLHQCSCPRGIWWEALLNDPDYRSPSPDLPPLDELHKAYDELHDSRSHKRTAADLSDSDEDSGSSSPSLPPAKRMRTGPCASIVAKMEPKSANATGSGEAGYEN</sequence>
<name>A0ABR3ESM4_9AGAR</name>
<dbReference type="Proteomes" id="UP001465976">
    <property type="component" value="Unassembled WGS sequence"/>
</dbReference>